<sequence>MRESRGRKTQLNKLITESDIEAAQQLIQLTEEDNNSHNNNNLIMGKRKWNRRRCEDDEEFNQSVNGDIDLEKKFQEVFKEDQIFQPKKKRYRSLKNIYKETKPVNA</sequence>
<evidence type="ECO:0000313" key="1">
    <source>
        <dbReference type="EMBL" id="CAL0327570.1"/>
    </source>
</evidence>
<reference evidence="1 2" key="1">
    <citation type="submission" date="2024-03" db="EMBL/GenBank/DDBJ databases">
        <authorList>
            <person name="Martinez-Hernandez J."/>
        </authorList>
    </citation>
    <scope>NUCLEOTIDE SEQUENCE [LARGE SCALE GENOMIC DNA]</scope>
</reference>
<proteinExistence type="predicted"/>
<dbReference type="PANTHER" id="PTHR35167">
    <property type="entry name" value="OS05G0216466 PROTEIN"/>
    <property type="match status" value="1"/>
</dbReference>
<name>A0AAV1Y195_LUPLU</name>
<dbReference type="EMBL" id="CAXHTB010000020">
    <property type="protein sequence ID" value="CAL0327570.1"/>
    <property type="molecule type" value="Genomic_DNA"/>
</dbReference>
<gene>
    <name evidence="1" type="ORF">LLUT_LOCUS28630</name>
</gene>
<accession>A0AAV1Y195</accession>
<organism evidence="1 2">
    <name type="scientific">Lupinus luteus</name>
    <name type="common">European yellow lupine</name>
    <dbReference type="NCBI Taxonomy" id="3873"/>
    <lineage>
        <taxon>Eukaryota</taxon>
        <taxon>Viridiplantae</taxon>
        <taxon>Streptophyta</taxon>
        <taxon>Embryophyta</taxon>
        <taxon>Tracheophyta</taxon>
        <taxon>Spermatophyta</taxon>
        <taxon>Magnoliopsida</taxon>
        <taxon>eudicotyledons</taxon>
        <taxon>Gunneridae</taxon>
        <taxon>Pentapetalae</taxon>
        <taxon>rosids</taxon>
        <taxon>fabids</taxon>
        <taxon>Fabales</taxon>
        <taxon>Fabaceae</taxon>
        <taxon>Papilionoideae</taxon>
        <taxon>50 kb inversion clade</taxon>
        <taxon>genistoids sensu lato</taxon>
        <taxon>core genistoids</taxon>
        <taxon>Genisteae</taxon>
        <taxon>Lupinus</taxon>
    </lineage>
</organism>
<protein>
    <submittedName>
        <fullName evidence="1">Uncharacterized protein</fullName>
    </submittedName>
</protein>
<comment type="caution">
    <text evidence="1">The sequence shown here is derived from an EMBL/GenBank/DDBJ whole genome shotgun (WGS) entry which is preliminary data.</text>
</comment>
<evidence type="ECO:0000313" key="2">
    <source>
        <dbReference type="Proteomes" id="UP001497480"/>
    </source>
</evidence>
<dbReference type="PANTHER" id="PTHR35167:SF12">
    <property type="match status" value="1"/>
</dbReference>
<dbReference type="AlphaFoldDB" id="A0AAV1Y195"/>
<dbReference type="Proteomes" id="UP001497480">
    <property type="component" value="Unassembled WGS sequence"/>
</dbReference>
<keyword evidence="2" id="KW-1185">Reference proteome</keyword>